<dbReference type="AlphaFoldDB" id="A0AAV1K5Y7"/>
<name>A0AAV1K5Y7_9NEOP</name>
<sequence length="95" mass="10795">MYTRILPSFEKQEEISSTEAELISEVFSKPDEGFRETHSSKSTRWIARTVVMATGCAVGARRRPTAEVTPPPPRMLCQPSGHRFLTYQECVRHAK</sequence>
<dbReference type="EMBL" id="CAVLEF010000280">
    <property type="protein sequence ID" value="CAK1555852.1"/>
    <property type="molecule type" value="Genomic_DNA"/>
</dbReference>
<protein>
    <submittedName>
        <fullName evidence="1">Uncharacterized protein</fullName>
    </submittedName>
</protein>
<gene>
    <name evidence="1" type="ORF">LNINA_LOCUS14638</name>
</gene>
<comment type="caution">
    <text evidence="1">The sequence shown here is derived from an EMBL/GenBank/DDBJ whole genome shotgun (WGS) entry which is preliminary data.</text>
</comment>
<dbReference type="Proteomes" id="UP001497472">
    <property type="component" value="Unassembled WGS sequence"/>
</dbReference>
<evidence type="ECO:0000313" key="2">
    <source>
        <dbReference type="Proteomes" id="UP001497472"/>
    </source>
</evidence>
<keyword evidence="2" id="KW-1185">Reference proteome</keyword>
<accession>A0AAV1K5Y7</accession>
<reference evidence="1 2" key="1">
    <citation type="submission" date="2023-11" db="EMBL/GenBank/DDBJ databases">
        <authorList>
            <person name="Okamura Y."/>
        </authorList>
    </citation>
    <scope>NUCLEOTIDE SEQUENCE [LARGE SCALE GENOMIC DNA]</scope>
</reference>
<organism evidence="1 2">
    <name type="scientific">Leptosia nina</name>
    <dbReference type="NCBI Taxonomy" id="320188"/>
    <lineage>
        <taxon>Eukaryota</taxon>
        <taxon>Metazoa</taxon>
        <taxon>Ecdysozoa</taxon>
        <taxon>Arthropoda</taxon>
        <taxon>Hexapoda</taxon>
        <taxon>Insecta</taxon>
        <taxon>Pterygota</taxon>
        <taxon>Neoptera</taxon>
        <taxon>Endopterygota</taxon>
        <taxon>Lepidoptera</taxon>
        <taxon>Glossata</taxon>
        <taxon>Ditrysia</taxon>
        <taxon>Papilionoidea</taxon>
        <taxon>Pieridae</taxon>
        <taxon>Pierinae</taxon>
        <taxon>Leptosia</taxon>
    </lineage>
</organism>
<proteinExistence type="predicted"/>
<evidence type="ECO:0000313" key="1">
    <source>
        <dbReference type="EMBL" id="CAK1555852.1"/>
    </source>
</evidence>